<organism evidence="2 3">
    <name type="scientific">Hydrogenophaga palleronii</name>
    <dbReference type="NCBI Taxonomy" id="65655"/>
    <lineage>
        <taxon>Bacteria</taxon>
        <taxon>Pseudomonadati</taxon>
        <taxon>Pseudomonadota</taxon>
        <taxon>Betaproteobacteria</taxon>
        <taxon>Burkholderiales</taxon>
        <taxon>Comamonadaceae</taxon>
        <taxon>Hydrogenophaga</taxon>
    </lineage>
</organism>
<accession>A0ABU1WTJ2</accession>
<sequence>MTFPINDTVGAWVPHGRFQIDPTAAGPLSRLTFATKDLFDVAGHPTGGGNPTWLATHPLPTAHAAVIDTLLGAGATLMGKVLTDELAYSLHGENAHYGTPVNTRYPDRVPGGSSSGSAAAVGARLVDLALGTDTGGSTRVPASYGGLWGLRTTHGLVSKQGLVPLSPGFDTATWLAHSFDTFERVGQVLLPASTWAPARVMVPTDAWALADAEFAEPLARVRDALAAHLGVAPESVRAAGDTPLDQWRQTYNTAGADDAWRAHGAWITEHRPVFGAAIDARWRAAAAVTPEAAAAAWQQVARIREAVRALVGSDGVAVLPSAASLAPRRDADPAVVDAVRLRTMAITCIAGLAGLPQVSLPVNTLQGDVLGVSLLGPAGSDLALIRLAGQLHAELR</sequence>
<reference evidence="2 3" key="1">
    <citation type="submission" date="2023-07" db="EMBL/GenBank/DDBJ databases">
        <title>Sorghum-associated microbial communities from plants grown in Nebraska, USA.</title>
        <authorList>
            <person name="Schachtman D."/>
        </authorList>
    </citation>
    <scope>NUCLEOTIDE SEQUENCE [LARGE SCALE GENOMIC DNA]</scope>
    <source>
        <strain evidence="2 3">4249</strain>
    </source>
</reference>
<feature type="domain" description="Amidase" evidence="1">
    <location>
        <begin position="25"/>
        <end position="205"/>
    </location>
</feature>
<evidence type="ECO:0000313" key="2">
    <source>
        <dbReference type="EMBL" id="MDR7152607.1"/>
    </source>
</evidence>
<dbReference type="InterPro" id="IPR036928">
    <property type="entry name" value="AS_sf"/>
</dbReference>
<dbReference type="RefSeq" id="WP_310321512.1">
    <property type="nucleotide sequence ID" value="NZ_JAVDWU010000012.1"/>
</dbReference>
<name>A0ABU1WTJ2_9BURK</name>
<keyword evidence="2" id="KW-0378">Hydrolase</keyword>
<dbReference type="SUPFAM" id="SSF75304">
    <property type="entry name" value="Amidase signature (AS) enzymes"/>
    <property type="match status" value="1"/>
</dbReference>
<dbReference type="EC" id="3.5.1.4" evidence="2"/>
<dbReference type="PANTHER" id="PTHR46310:SF7">
    <property type="entry name" value="AMIDASE 1"/>
    <property type="match status" value="1"/>
</dbReference>
<dbReference type="EMBL" id="JAVDWU010000012">
    <property type="protein sequence ID" value="MDR7152607.1"/>
    <property type="molecule type" value="Genomic_DNA"/>
</dbReference>
<proteinExistence type="predicted"/>
<dbReference type="PANTHER" id="PTHR46310">
    <property type="entry name" value="AMIDASE 1"/>
    <property type="match status" value="1"/>
</dbReference>
<gene>
    <name evidence="2" type="ORF">J2W49_004585</name>
</gene>
<protein>
    <submittedName>
        <fullName evidence="2">Amidase</fullName>
        <ecNumber evidence="2">3.5.1.4</ecNumber>
    </submittedName>
</protein>
<dbReference type="InterPro" id="IPR023631">
    <property type="entry name" value="Amidase_dom"/>
</dbReference>
<keyword evidence="3" id="KW-1185">Reference proteome</keyword>
<dbReference type="Proteomes" id="UP001265700">
    <property type="component" value="Unassembled WGS sequence"/>
</dbReference>
<comment type="caution">
    <text evidence="2">The sequence shown here is derived from an EMBL/GenBank/DDBJ whole genome shotgun (WGS) entry which is preliminary data.</text>
</comment>
<dbReference type="Pfam" id="PF01425">
    <property type="entry name" value="Amidase"/>
    <property type="match status" value="1"/>
</dbReference>
<dbReference type="Gene3D" id="3.90.1300.10">
    <property type="entry name" value="Amidase signature (AS) domain"/>
    <property type="match status" value="1"/>
</dbReference>
<evidence type="ECO:0000313" key="3">
    <source>
        <dbReference type="Proteomes" id="UP001265700"/>
    </source>
</evidence>
<dbReference type="NCBIfam" id="NF006169">
    <property type="entry name" value="PRK08310.1"/>
    <property type="match status" value="1"/>
</dbReference>
<evidence type="ECO:0000259" key="1">
    <source>
        <dbReference type="Pfam" id="PF01425"/>
    </source>
</evidence>
<dbReference type="GO" id="GO:0004040">
    <property type="term" value="F:amidase activity"/>
    <property type="evidence" value="ECO:0007669"/>
    <property type="project" value="UniProtKB-EC"/>
</dbReference>